<proteinExistence type="predicted"/>
<dbReference type="InterPro" id="IPR027417">
    <property type="entry name" value="P-loop_NTPase"/>
</dbReference>
<dbReference type="PROSITE" id="PS51421">
    <property type="entry name" value="RAS"/>
    <property type="match status" value="1"/>
</dbReference>
<evidence type="ECO:0000313" key="6">
    <source>
        <dbReference type="Proteomes" id="UP000504636"/>
    </source>
</evidence>
<evidence type="ECO:0000313" key="7">
    <source>
        <dbReference type="RefSeq" id="XP_033584903.1"/>
    </source>
</evidence>
<dbReference type="AlphaFoldDB" id="A0A6A6ZB67"/>
<evidence type="ECO:0008006" key="8">
    <source>
        <dbReference type="Google" id="ProtNLM"/>
    </source>
</evidence>
<feature type="region of interest" description="Disordered" evidence="3">
    <location>
        <begin position="413"/>
        <end position="434"/>
    </location>
</feature>
<keyword evidence="2" id="KW-0342">GTP-binding</keyword>
<dbReference type="GO" id="GO:0007165">
    <property type="term" value="P:signal transduction"/>
    <property type="evidence" value="ECO:0007669"/>
    <property type="project" value="InterPro"/>
</dbReference>
<dbReference type="PANTHER" id="PTHR24070">
    <property type="entry name" value="RAS, DI-RAS, AND RHEB FAMILY MEMBERS OF SMALL GTPASE SUPERFAMILY"/>
    <property type="match status" value="1"/>
</dbReference>
<evidence type="ECO:0000313" key="5">
    <source>
        <dbReference type="EMBL" id="KAF2817939.1"/>
    </source>
</evidence>
<dbReference type="InterPro" id="IPR001806">
    <property type="entry name" value="Small_GTPase"/>
</dbReference>
<evidence type="ECO:0000256" key="2">
    <source>
        <dbReference type="ARBA" id="ARBA00023134"/>
    </source>
</evidence>
<dbReference type="EMBL" id="MU003692">
    <property type="protein sequence ID" value="KAF2817939.1"/>
    <property type="molecule type" value="Genomic_DNA"/>
</dbReference>
<evidence type="ECO:0000256" key="1">
    <source>
        <dbReference type="ARBA" id="ARBA00022741"/>
    </source>
</evidence>
<sequence>MFILCFFSFSLAITSSFTRPTISKSTTTLLCRQKAPVHQPVCFVPQAVAISSPSSPSTPPSMTSDKIRVTISPIAMANCPSRFRRCTHSPAPISAMRLQPCHPQVPTTSPWGFIWWADEPGTLFPAHMHTTAEPSTRRDHFVVDGLISGGIVFEGATAWKSRGTSLLTVPPSDFPVHGNVFNSSTPILLNPRSSCFIILAGPLRHLLLVNDAIFEETRTPVIALLDVLDTAGQEEYSAMREQYMRTSEGFLLVYSITDSSLSLYIFPSPSLSFRYPVLVGCRSSCARASLAVCCASQACQSDLLQPEWTSTAKYQFSRRILWKKVWPAIPTPLADPASLSISSSASAFGIQHGHLRDEDEAAERKTEFMDTLKKWRCKDCNDNNSRKTSGLIAWGPVDVDTYYAGSPCATVDEDDKAAPRETGNSVSFRAAWES</sequence>
<keyword evidence="4" id="KW-0732">Signal</keyword>
<keyword evidence="6" id="KW-1185">Reference proteome</keyword>
<dbReference type="GO" id="GO:0003924">
    <property type="term" value="F:GTPase activity"/>
    <property type="evidence" value="ECO:0007669"/>
    <property type="project" value="InterPro"/>
</dbReference>
<organism evidence="5">
    <name type="scientific">Mytilinidion resinicola</name>
    <dbReference type="NCBI Taxonomy" id="574789"/>
    <lineage>
        <taxon>Eukaryota</taxon>
        <taxon>Fungi</taxon>
        <taxon>Dikarya</taxon>
        <taxon>Ascomycota</taxon>
        <taxon>Pezizomycotina</taxon>
        <taxon>Dothideomycetes</taxon>
        <taxon>Pleosporomycetidae</taxon>
        <taxon>Mytilinidiales</taxon>
        <taxon>Mytilinidiaceae</taxon>
        <taxon>Mytilinidion</taxon>
    </lineage>
</organism>
<dbReference type="Gene3D" id="3.40.50.300">
    <property type="entry name" value="P-loop containing nucleotide triphosphate hydrolases"/>
    <property type="match status" value="1"/>
</dbReference>
<dbReference type="GO" id="GO:0005525">
    <property type="term" value="F:GTP binding"/>
    <property type="evidence" value="ECO:0007669"/>
    <property type="project" value="UniProtKB-KW"/>
</dbReference>
<name>A0A6A6ZB67_9PEZI</name>
<gene>
    <name evidence="5 7" type="ORF">BDZ99DRAFT_531153</name>
</gene>
<dbReference type="RefSeq" id="XP_033584903.1">
    <property type="nucleotide sequence ID" value="XM_033726439.1"/>
</dbReference>
<dbReference type="SMART" id="SM00173">
    <property type="entry name" value="RAS"/>
    <property type="match status" value="1"/>
</dbReference>
<dbReference type="SUPFAM" id="SSF52540">
    <property type="entry name" value="P-loop containing nucleoside triphosphate hydrolases"/>
    <property type="match status" value="1"/>
</dbReference>
<feature type="chain" id="PRO_5044629706" description="P-loop containing nucleoside triphosphate hydrolase protein" evidence="4">
    <location>
        <begin position="19"/>
        <end position="434"/>
    </location>
</feature>
<dbReference type="InterPro" id="IPR020849">
    <property type="entry name" value="Small_GTPase_Ras-type"/>
</dbReference>
<reference evidence="5 7" key="1">
    <citation type="journal article" date="2020" name="Stud. Mycol.">
        <title>101 Dothideomycetes genomes: a test case for predicting lifestyles and emergence of pathogens.</title>
        <authorList>
            <person name="Haridas S."/>
            <person name="Albert R."/>
            <person name="Binder M."/>
            <person name="Bloem J."/>
            <person name="Labutti K."/>
            <person name="Salamov A."/>
            <person name="Andreopoulos B."/>
            <person name="Baker S."/>
            <person name="Barry K."/>
            <person name="Bills G."/>
            <person name="Bluhm B."/>
            <person name="Cannon C."/>
            <person name="Castanera R."/>
            <person name="Culley D."/>
            <person name="Daum C."/>
            <person name="Ezra D."/>
            <person name="Gonzalez J."/>
            <person name="Henrissat B."/>
            <person name="Kuo A."/>
            <person name="Liang C."/>
            <person name="Lipzen A."/>
            <person name="Lutzoni F."/>
            <person name="Magnuson J."/>
            <person name="Mondo S."/>
            <person name="Nolan M."/>
            <person name="Ohm R."/>
            <person name="Pangilinan J."/>
            <person name="Park H.-J."/>
            <person name="Ramirez L."/>
            <person name="Alfaro M."/>
            <person name="Sun H."/>
            <person name="Tritt A."/>
            <person name="Yoshinaga Y."/>
            <person name="Zwiers L.-H."/>
            <person name="Turgeon B."/>
            <person name="Goodwin S."/>
            <person name="Spatafora J."/>
            <person name="Crous P."/>
            <person name="Grigoriev I."/>
        </authorList>
    </citation>
    <scope>NUCLEOTIDE SEQUENCE</scope>
    <source>
        <strain evidence="5 7">CBS 304.34</strain>
    </source>
</reference>
<dbReference type="Proteomes" id="UP000504636">
    <property type="component" value="Unplaced"/>
</dbReference>
<evidence type="ECO:0000256" key="3">
    <source>
        <dbReference type="SAM" id="MobiDB-lite"/>
    </source>
</evidence>
<protein>
    <recommendedName>
        <fullName evidence="8">P-loop containing nucleoside triphosphate hydrolase protein</fullName>
    </recommendedName>
</protein>
<feature type="signal peptide" evidence="4">
    <location>
        <begin position="1"/>
        <end position="18"/>
    </location>
</feature>
<dbReference type="Pfam" id="PF00071">
    <property type="entry name" value="Ras"/>
    <property type="match status" value="1"/>
</dbReference>
<evidence type="ECO:0000256" key="4">
    <source>
        <dbReference type="SAM" id="SignalP"/>
    </source>
</evidence>
<keyword evidence="1" id="KW-0547">Nucleotide-binding</keyword>
<reference evidence="7" key="2">
    <citation type="submission" date="2020-04" db="EMBL/GenBank/DDBJ databases">
        <authorList>
            <consortium name="NCBI Genome Project"/>
        </authorList>
    </citation>
    <scope>NUCLEOTIDE SEQUENCE</scope>
    <source>
        <strain evidence="7">CBS 304.34</strain>
    </source>
</reference>
<reference evidence="7" key="3">
    <citation type="submission" date="2025-04" db="UniProtKB">
        <authorList>
            <consortium name="RefSeq"/>
        </authorList>
    </citation>
    <scope>IDENTIFICATION</scope>
    <source>
        <strain evidence="7">CBS 304.34</strain>
    </source>
</reference>
<dbReference type="GO" id="GO:0016020">
    <property type="term" value="C:membrane"/>
    <property type="evidence" value="ECO:0007669"/>
    <property type="project" value="InterPro"/>
</dbReference>
<accession>A0A6A6ZB67</accession>
<dbReference type="GeneID" id="54467332"/>